<dbReference type="RefSeq" id="WP_142554137.1">
    <property type="nucleotide sequence ID" value="NZ_VIFX01000031.1"/>
</dbReference>
<comment type="caution">
    <text evidence="2">The sequence shown here is derived from an EMBL/GenBank/DDBJ whole genome shotgun (WGS) entry which is preliminary data.</text>
</comment>
<feature type="transmembrane region" description="Helical" evidence="1">
    <location>
        <begin position="140"/>
        <end position="159"/>
    </location>
</feature>
<sequence length="216" mass="22929">MKEAVRERKPTVLQQAGGVPGLIYASVPSVVFVVAEAVTGLRTATALAVGAGAGIALLRLLRKEPLQPAVSGLVGVAISAFIAYQSGDAKDYFLVGIWGSLVFAVVFFASVLVRWPLVGVIWGAMSGGGQAWRADGSARMGYDVATLALVATFAARFVVQNWLYDLDATGWLAFARIAMGYPLSGVALVVVVWAVRRADRRMALRVSDDGPYVLRE</sequence>
<feature type="transmembrane region" description="Helical" evidence="1">
    <location>
        <begin position="171"/>
        <end position="195"/>
    </location>
</feature>
<dbReference type="EMBL" id="VIFX01000031">
    <property type="protein sequence ID" value="TQR84389.1"/>
    <property type="molecule type" value="Genomic_DNA"/>
</dbReference>
<organism evidence="2 3">
    <name type="scientific">Mycolicibacterium hodleri</name>
    <dbReference type="NCBI Taxonomy" id="49897"/>
    <lineage>
        <taxon>Bacteria</taxon>
        <taxon>Bacillati</taxon>
        <taxon>Actinomycetota</taxon>
        <taxon>Actinomycetes</taxon>
        <taxon>Mycobacteriales</taxon>
        <taxon>Mycobacteriaceae</taxon>
        <taxon>Mycolicibacterium</taxon>
    </lineage>
</organism>
<feature type="transmembrane region" description="Helical" evidence="1">
    <location>
        <begin position="92"/>
        <end position="113"/>
    </location>
</feature>
<evidence type="ECO:0000313" key="2">
    <source>
        <dbReference type="EMBL" id="TQR84389.1"/>
    </source>
</evidence>
<dbReference type="InterPro" id="IPR016566">
    <property type="entry name" value="UCP010219"/>
</dbReference>
<evidence type="ECO:0000256" key="1">
    <source>
        <dbReference type="SAM" id="Phobius"/>
    </source>
</evidence>
<keyword evidence="1" id="KW-0812">Transmembrane</keyword>
<proteinExistence type="predicted"/>
<protein>
    <submittedName>
        <fullName evidence="2">DUF3159 domain-containing protein</fullName>
    </submittedName>
</protein>
<gene>
    <name evidence="2" type="ORF">D8S82_22020</name>
</gene>
<feature type="transmembrane region" description="Helical" evidence="1">
    <location>
        <begin position="41"/>
        <end position="61"/>
    </location>
</feature>
<dbReference type="AlphaFoldDB" id="A0A544VWM2"/>
<name>A0A544VWM2_9MYCO</name>
<keyword evidence="1" id="KW-0472">Membrane</keyword>
<accession>A0A544VWM2</accession>
<dbReference type="Pfam" id="PF11361">
    <property type="entry name" value="DUF3159"/>
    <property type="match status" value="1"/>
</dbReference>
<feature type="transmembrane region" description="Helical" evidence="1">
    <location>
        <begin position="12"/>
        <end position="35"/>
    </location>
</feature>
<dbReference type="PIRSF" id="PIRSF010219">
    <property type="entry name" value="UCP010219"/>
    <property type="match status" value="1"/>
</dbReference>
<keyword evidence="3" id="KW-1185">Reference proteome</keyword>
<keyword evidence="1" id="KW-1133">Transmembrane helix</keyword>
<feature type="transmembrane region" description="Helical" evidence="1">
    <location>
        <begin position="68"/>
        <end position="86"/>
    </location>
</feature>
<evidence type="ECO:0000313" key="3">
    <source>
        <dbReference type="Proteomes" id="UP000315759"/>
    </source>
</evidence>
<dbReference type="Proteomes" id="UP000315759">
    <property type="component" value="Unassembled WGS sequence"/>
</dbReference>
<reference evidence="2 3" key="1">
    <citation type="submission" date="2018-10" db="EMBL/GenBank/DDBJ databases">
        <title>Draft genome of Mycobacterium hodleri strain B.</title>
        <authorList>
            <person name="Amande T.J."/>
            <person name="Mcgenity T.J."/>
        </authorList>
    </citation>
    <scope>NUCLEOTIDE SEQUENCE [LARGE SCALE GENOMIC DNA]</scope>
    <source>
        <strain evidence="2 3">B</strain>
    </source>
</reference>